<dbReference type="Proteomes" id="UP000220629">
    <property type="component" value="Unassembled WGS sequence"/>
</dbReference>
<dbReference type="Pfam" id="PF00392">
    <property type="entry name" value="GntR"/>
    <property type="match status" value="1"/>
</dbReference>
<dbReference type="RefSeq" id="WP_013690151.1">
    <property type="nucleotide sequence ID" value="NZ_CADEQE010000010.1"/>
</dbReference>
<gene>
    <name evidence="5" type="ORF">CRM94_09775</name>
</gene>
<dbReference type="InterPro" id="IPR008920">
    <property type="entry name" value="TF_FadR/GntR_C"/>
</dbReference>
<dbReference type="Pfam" id="PF07729">
    <property type="entry name" value="FCD"/>
    <property type="match status" value="1"/>
</dbReference>
<keyword evidence="3" id="KW-0804">Transcription</keyword>
<dbReference type="GO" id="GO:0003700">
    <property type="term" value="F:DNA-binding transcription factor activity"/>
    <property type="evidence" value="ECO:0007669"/>
    <property type="project" value="InterPro"/>
</dbReference>
<dbReference type="SMART" id="SM00345">
    <property type="entry name" value="HTH_GNTR"/>
    <property type="match status" value="1"/>
</dbReference>
<dbReference type="OMA" id="CIRVAIY"/>
<comment type="caution">
    <text evidence="5">The sequence shown here is derived from an EMBL/GenBank/DDBJ whole genome shotgun (WGS) entry which is preliminary data.</text>
</comment>
<dbReference type="SMART" id="SM00895">
    <property type="entry name" value="FCD"/>
    <property type="match status" value="1"/>
</dbReference>
<dbReference type="SUPFAM" id="SSF48008">
    <property type="entry name" value="GntR ligand-binding domain-like"/>
    <property type="match status" value="1"/>
</dbReference>
<sequence length="249" mass="26678">MSPRITPPALQLVESETMADKVYQQLREALMSGRFAPGQALSLRGVAEAVGSSTMPVRAALTRLAAERALVDGPNRALVVPPMTLEMLDELRDVRIALEGCVAARATARMDEAQVAEVRALCETMHTHAEAGDTREYLRANFAFHRAIYRHGASESTLAIIENLWMRIGPFLNMVAPDIPHMRRSMVAHRAIVEAIARGDGAGAKAGIALDIDGAAHDLATTLGTARDAEDGADPANKEAAARLKPARA</sequence>
<feature type="region of interest" description="Disordered" evidence="4">
    <location>
        <begin position="226"/>
        <end position="249"/>
    </location>
</feature>
<protein>
    <submittedName>
        <fullName evidence="5">GntR family transcriptional regulator</fullName>
    </submittedName>
</protein>
<dbReference type="PANTHER" id="PTHR43537">
    <property type="entry name" value="TRANSCRIPTIONAL REGULATOR, GNTR FAMILY"/>
    <property type="match status" value="1"/>
</dbReference>
<name>A0A2A7SFS0_BURGA</name>
<evidence type="ECO:0000256" key="4">
    <source>
        <dbReference type="SAM" id="MobiDB-lite"/>
    </source>
</evidence>
<dbReference type="InterPro" id="IPR011711">
    <property type="entry name" value="GntR_C"/>
</dbReference>
<dbReference type="InterPro" id="IPR036390">
    <property type="entry name" value="WH_DNA-bd_sf"/>
</dbReference>
<accession>A0A2A7SFS0</accession>
<evidence type="ECO:0000313" key="5">
    <source>
        <dbReference type="EMBL" id="PEH42411.1"/>
    </source>
</evidence>
<evidence type="ECO:0000313" key="6">
    <source>
        <dbReference type="Proteomes" id="UP000220629"/>
    </source>
</evidence>
<dbReference type="SUPFAM" id="SSF46785">
    <property type="entry name" value="Winged helix' DNA-binding domain"/>
    <property type="match status" value="1"/>
</dbReference>
<organism evidence="5 6">
    <name type="scientific">Burkholderia gladioli</name>
    <name type="common">Pseudomonas marginata</name>
    <name type="synonym">Phytomonas marginata</name>
    <dbReference type="NCBI Taxonomy" id="28095"/>
    <lineage>
        <taxon>Bacteria</taxon>
        <taxon>Pseudomonadati</taxon>
        <taxon>Pseudomonadota</taxon>
        <taxon>Betaproteobacteria</taxon>
        <taxon>Burkholderiales</taxon>
        <taxon>Burkholderiaceae</taxon>
        <taxon>Burkholderia</taxon>
    </lineage>
</organism>
<dbReference type="EMBL" id="PDDY01000001">
    <property type="protein sequence ID" value="PEH42411.1"/>
    <property type="molecule type" value="Genomic_DNA"/>
</dbReference>
<proteinExistence type="predicted"/>
<dbReference type="PROSITE" id="PS50949">
    <property type="entry name" value="HTH_GNTR"/>
    <property type="match status" value="1"/>
</dbReference>
<dbReference type="Gene3D" id="1.10.10.10">
    <property type="entry name" value="Winged helix-like DNA-binding domain superfamily/Winged helix DNA-binding domain"/>
    <property type="match status" value="1"/>
</dbReference>
<evidence type="ECO:0000256" key="1">
    <source>
        <dbReference type="ARBA" id="ARBA00023015"/>
    </source>
</evidence>
<dbReference type="InterPro" id="IPR000524">
    <property type="entry name" value="Tscrpt_reg_HTH_GntR"/>
</dbReference>
<dbReference type="GO" id="GO:0003677">
    <property type="term" value="F:DNA binding"/>
    <property type="evidence" value="ECO:0007669"/>
    <property type="project" value="UniProtKB-KW"/>
</dbReference>
<evidence type="ECO:0000256" key="2">
    <source>
        <dbReference type="ARBA" id="ARBA00023125"/>
    </source>
</evidence>
<reference evidence="6" key="1">
    <citation type="submission" date="2017-09" db="EMBL/GenBank/DDBJ databases">
        <title>FDA dAtabase for Regulatory Grade micrObial Sequences (FDA-ARGOS): Supporting development and validation of Infectious Disease Dx tests.</title>
        <authorList>
            <person name="Minogue T."/>
            <person name="Wolcott M."/>
            <person name="Wasieloski L."/>
            <person name="Aguilar W."/>
            <person name="Moore D."/>
            <person name="Tallon L."/>
            <person name="Sadzewicz L."/>
            <person name="Ott S."/>
            <person name="Zhao X."/>
            <person name="Nagaraj S."/>
            <person name="Vavikolanu K."/>
            <person name="Aluvathingal J."/>
            <person name="Nadendla S."/>
            <person name="Sichtig H."/>
        </authorList>
    </citation>
    <scope>NUCLEOTIDE SEQUENCE [LARGE SCALE GENOMIC DNA]</scope>
    <source>
        <strain evidence="6">FDAARGOS_390</strain>
    </source>
</reference>
<dbReference type="InterPro" id="IPR036388">
    <property type="entry name" value="WH-like_DNA-bd_sf"/>
</dbReference>
<keyword evidence="1" id="KW-0805">Transcription regulation</keyword>
<evidence type="ECO:0000256" key="3">
    <source>
        <dbReference type="ARBA" id="ARBA00023163"/>
    </source>
</evidence>
<dbReference type="Gene3D" id="1.20.120.530">
    <property type="entry name" value="GntR ligand-binding domain-like"/>
    <property type="match status" value="1"/>
</dbReference>
<dbReference type="AlphaFoldDB" id="A0A2A7SFS0"/>
<dbReference type="PANTHER" id="PTHR43537:SF39">
    <property type="entry name" value="HTH-TYPE TRANSCRIPTIONAL REGULATOR MCBR"/>
    <property type="match status" value="1"/>
</dbReference>
<keyword evidence="2" id="KW-0238">DNA-binding</keyword>